<evidence type="ECO:0000256" key="1">
    <source>
        <dbReference type="SAM" id="MobiDB-lite"/>
    </source>
</evidence>
<protein>
    <submittedName>
        <fullName evidence="2">Uncharacterized protein</fullName>
    </submittedName>
</protein>
<dbReference type="Proteomes" id="UP000823388">
    <property type="component" value="Chromosome 9N"/>
</dbReference>
<gene>
    <name evidence="2" type="ORF">PVAP13_9NG411214</name>
</gene>
<dbReference type="EMBL" id="CM029054">
    <property type="protein sequence ID" value="KAG2538291.1"/>
    <property type="molecule type" value="Genomic_DNA"/>
</dbReference>
<feature type="compositionally biased region" description="Basic and acidic residues" evidence="1">
    <location>
        <begin position="107"/>
        <end position="125"/>
    </location>
</feature>
<accession>A0A8T0MLG4</accession>
<reference evidence="2" key="1">
    <citation type="submission" date="2020-05" db="EMBL/GenBank/DDBJ databases">
        <title>WGS assembly of Panicum virgatum.</title>
        <authorList>
            <person name="Lovell J.T."/>
            <person name="Jenkins J."/>
            <person name="Shu S."/>
            <person name="Juenger T.E."/>
            <person name="Schmutz J."/>
        </authorList>
    </citation>
    <scope>NUCLEOTIDE SEQUENCE</scope>
    <source>
        <strain evidence="2">AP13</strain>
    </source>
</reference>
<evidence type="ECO:0000313" key="2">
    <source>
        <dbReference type="EMBL" id="KAG2538291.1"/>
    </source>
</evidence>
<name>A0A8T0MLG4_PANVG</name>
<feature type="compositionally biased region" description="Basic and acidic residues" evidence="1">
    <location>
        <begin position="160"/>
        <end position="192"/>
    </location>
</feature>
<sequence length="222" mass="24237">MCPGEARRRAWICRSLLSPQRRAAVTWRALLLRAARTHGARSMYPPPHRPPPSEEGGRGGGRPAVADPPCLAWIRPPHMASAAAAMGGGGGRAGHRSSEPRGAGVEGEGRRRGRGGEERRGEGGRIRQPPWLGARRARIRPQPELATSIRTSPAAPARWRARDGRAGRGGEEAAEETRRTDRGGEQAAEEMRRRQRSVWGRERAEREWEGGRAAVGGKEKKN</sequence>
<evidence type="ECO:0000313" key="3">
    <source>
        <dbReference type="Proteomes" id="UP000823388"/>
    </source>
</evidence>
<dbReference type="AlphaFoldDB" id="A0A8T0MLG4"/>
<feature type="region of interest" description="Disordered" evidence="1">
    <location>
        <begin position="40"/>
        <end position="222"/>
    </location>
</feature>
<comment type="caution">
    <text evidence="2">The sequence shown here is derived from an EMBL/GenBank/DDBJ whole genome shotgun (WGS) entry which is preliminary data.</text>
</comment>
<organism evidence="2 3">
    <name type="scientific">Panicum virgatum</name>
    <name type="common">Blackwell switchgrass</name>
    <dbReference type="NCBI Taxonomy" id="38727"/>
    <lineage>
        <taxon>Eukaryota</taxon>
        <taxon>Viridiplantae</taxon>
        <taxon>Streptophyta</taxon>
        <taxon>Embryophyta</taxon>
        <taxon>Tracheophyta</taxon>
        <taxon>Spermatophyta</taxon>
        <taxon>Magnoliopsida</taxon>
        <taxon>Liliopsida</taxon>
        <taxon>Poales</taxon>
        <taxon>Poaceae</taxon>
        <taxon>PACMAD clade</taxon>
        <taxon>Panicoideae</taxon>
        <taxon>Panicodae</taxon>
        <taxon>Paniceae</taxon>
        <taxon>Panicinae</taxon>
        <taxon>Panicum</taxon>
        <taxon>Panicum sect. Hiantes</taxon>
    </lineage>
</organism>
<proteinExistence type="predicted"/>
<keyword evidence="3" id="KW-1185">Reference proteome</keyword>
<feature type="compositionally biased region" description="Basic and acidic residues" evidence="1">
    <location>
        <begin position="199"/>
        <end position="210"/>
    </location>
</feature>